<dbReference type="EMBL" id="JABRWO010000009">
    <property type="protein sequence ID" value="MBA2116115.1"/>
    <property type="molecule type" value="Genomic_DNA"/>
</dbReference>
<evidence type="ECO:0000256" key="1">
    <source>
        <dbReference type="SAM" id="MobiDB-lite"/>
    </source>
</evidence>
<organism evidence="3 4">
    <name type="scientific">Bremerella alba</name>
    <dbReference type="NCBI Taxonomy" id="980252"/>
    <lineage>
        <taxon>Bacteria</taxon>
        <taxon>Pseudomonadati</taxon>
        <taxon>Planctomycetota</taxon>
        <taxon>Planctomycetia</taxon>
        <taxon>Pirellulales</taxon>
        <taxon>Pirellulaceae</taxon>
        <taxon>Bremerella</taxon>
    </lineage>
</organism>
<feature type="region of interest" description="Disordered" evidence="1">
    <location>
        <begin position="72"/>
        <end position="103"/>
    </location>
</feature>
<dbReference type="PROSITE" id="PS51257">
    <property type="entry name" value="PROKAR_LIPOPROTEIN"/>
    <property type="match status" value="1"/>
</dbReference>
<feature type="chain" id="PRO_5031103889" description="YHS domain-containing protein" evidence="2">
    <location>
        <begin position="23"/>
        <end position="103"/>
    </location>
</feature>
<dbReference type="AlphaFoldDB" id="A0A7V8V747"/>
<evidence type="ECO:0000256" key="2">
    <source>
        <dbReference type="SAM" id="SignalP"/>
    </source>
</evidence>
<reference evidence="3 4" key="1">
    <citation type="submission" date="2020-05" db="EMBL/GenBank/DDBJ databases">
        <title>Bremerella alba sp. nov., a novel planctomycete isolated from the surface of the macroalga Fucus spiralis.</title>
        <authorList>
            <person name="Godinho O."/>
            <person name="Botelho R."/>
            <person name="Albuquerque L."/>
            <person name="Wiegand S."/>
            <person name="Da Costa M.S."/>
            <person name="Lobo-Da-Cunha A."/>
            <person name="Jogler C."/>
            <person name="Lage O.M."/>
        </authorList>
    </citation>
    <scope>NUCLEOTIDE SEQUENCE [LARGE SCALE GENOMIC DNA]</scope>
    <source>
        <strain evidence="3 4">FF15</strain>
    </source>
</reference>
<sequence>MRYLLLSLCATVLFLGCNQSSGDAPDTAQTVNQYCPIMGGEVAADGGRAEWNGETVGFCCPGCKPKWEALSEEDKATKLAEADEHPNPGAHDHGDHDDDHQHS</sequence>
<evidence type="ECO:0000313" key="4">
    <source>
        <dbReference type="Proteomes" id="UP000551616"/>
    </source>
</evidence>
<evidence type="ECO:0000313" key="3">
    <source>
        <dbReference type="EMBL" id="MBA2116115.1"/>
    </source>
</evidence>
<proteinExistence type="predicted"/>
<name>A0A7V8V747_9BACT</name>
<protein>
    <recommendedName>
        <fullName evidence="5">YHS domain-containing protein</fullName>
    </recommendedName>
</protein>
<gene>
    <name evidence="3" type="ORF">HOV93_33040</name>
</gene>
<accession>A0A7V8V747</accession>
<comment type="caution">
    <text evidence="3">The sequence shown here is derived from an EMBL/GenBank/DDBJ whole genome shotgun (WGS) entry which is preliminary data.</text>
</comment>
<keyword evidence="2" id="KW-0732">Signal</keyword>
<feature type="signal peptide" evidence="2">
    <location>
        <begin position="1"/>
        <end position="22"/>
    </location>
</feature>
<dbReference type="Proteomes" id="UP000551616">
    <property type="component" value="Unassembled WGS sequence"/>
</dbReference>
<keyword evidence="4" id="KW-1185">Reference proteome</keyword>
<evidence type="ECO:0008006" key="5">
    <source>
        <dbReference type="Google" id="ProtNLM"/>
    </source>
</evidence>
<dbReference type="RefSeq" id="WP_235990484.1">
    <property type="nucleotide sequence ID" value="NZ_JABRWO010000009.1"/>
</dbReference>